<dbReference type="STRING" id="553510.B1H19_19030"/>
<accession>A0A1V0TSY4</accession>
<evidence type="ECO:0000256" key="1">
    <source>
        <dbReference type="SAM" id="MobiDB-lite"/>
    </source>
</evidence>
<evidence type="ECO:0000313" key="3">
    <source>
        <dbReference type="Proteomes" id="UP000192726"/>
    </source>
</evidence>
<sequence length="137" mass="13183">MLVPPVGVGPHRGGGGDGGGEHEPDTAGQLGAGEAVQRVVDGLGAPPGGARVGGAAAADLQGSLVPSVAGIDGAGPVQGQAHGLVGGRRQGLDERVAADAGRVIGEQAALVEVAGERVEVVERFSVSHAATAVPAPR</sequence>
<reference evidence="2 3" key="1">
    <citation type="submission" date="2017-04" db="EMBL/GenBank/DDBJ databases">
        <title>Complete Genome Sequence of Streptomyces gilvosporeus F607, a Capable Producer of Natamycin.</title>
        <authorList>
            <person name="Zong G."/>
            <person name="Zhong C."/>
            <person name="Fu J."/>
            <person name="Qin R."/>
            <person name="Cao G."/>
        </authorList>
    </citation>
    <scope>NUCLEOTIDE SEQUENCE [LARGE SCALE GENOMIC DNA]</scope>
    <source>
        <strain evidence="2 3">F607</strain>
    </source>
</reference>
<organism evidence="2 3">
    <name type="scientific">Streptomyces gilvosporeus</name>
    <dbReference type="NCBI Taxonomy" id="553510"/>
    <lineage>
        <taxon>Bacteria</taxon>
        <taxon>Bacillati</taxon>
        <taxon>Actinomycetota</taxon>
        <taxon>Actinomycetes</taxon>
        <taxon>Kitasatosporales</taxon>
        <taxon>Streptomycetaceae</taxon>
        <taxon>Streptomyces</taxon>
    </lineage>
</organism>
<evidence type="ECO:0000313" key="2">
    <source>
        <dbReference type="EMBL" id="ARF56001.1"/>
    </source>
</evidence>
<keyword evidence="3" id="KW-1185">Reference proteome</keyword>
<dbReference type="KEGG" id="sgv:B1H19_19030"/>
<name>A0A1V0TSY4_9ACTN</name>
<dbReference type="Proteomes" id="UP000192726">
    <property type="component" value="Chromosome"/>
</dbReference>
<dbReference type="AlphaFoldDB" id="A0A1V0TSY4"/>
<proteinExistence type="predicted"/>
<protein>
    <submittedName>
        <fullName evidence="2">Uncharacterized protein</fullName>
    </submittedName>
</protein>
<feature type="region of interest" description="Disordered" evidence="1">
    <location>
        <begin position="1"/>
        <end position="34"/>
    </location>
</feature>
<dbReference type="EMBL" id="CP020569">
    <property type="protein sequence ID" value="ARF56001.1"/>
    <property type="molecule type" value="Genomic_DNA"/>
</dbReference>
<gene>
    <name evidence="2" type="ORF">B1H19_19030</name>
</gene>